<name>A0A8J5NGA4_FUSOX</name>
<dbReference type="AlphaFoldDB" id="A0A8J5NGA4"/>
<feature type="transmembrane region" description="Helical" evidence="1">
    <location>
        <begin position="122"/>
        <end position="143"/>
    </location>
</feature>
<evidence type="ECO:0000313" key="3">
    <source>
        <dbReference type="Proteomes" id="UP000694050"/>
    </source>
</evidence>
<protein>
    <submittedName>
        <fullName evidence="2">Uncharacterized protein</fullName>
    </submittedName>
</protein>
<accession>A0A8J5NGA4</accession>
<proteinExistence type="predicted"/>
<comment type="caution">
    <text evidence="2">The sequence shown here is derived from an EMBL/GenBank/DDBJ whole genome shotgun (WGS) entry which is preliminary data.</text>
</comment>
<reference evidence="2" key="1">
    <citation type="submission" date="2021-04" db="EMBL/GenBank/DDBJ databases">
        <title>First draft genome resource for Brassicaceae pathogens Fusarium oxysporum f. sp. raphani and Fusarium oxysporum f. sp. rapae.</title>
        <authorList>
            <person name="Asai S."/>
        </authorList>
    </citation>
    <scope>NUCLEOTIDE SEQUENCE</scope>
    <source>
        <strain evidence="2">Tf1208</strain>
    </source>
</reference>
<keyword evidence="1" id="KW-1133">Transmembrane helix</keyword>
<keyword evidence="1" id="KW-0472">Membrane</keyword>
<sequence>MALELTLVLQTRYSFARGVKSALIAVTINGSAWSLCVGVRVGAVKVCLRVIVAEGGRFTQVARTSGMHRNAIAIASSSAVYGFWSSRETSVTEYLSTILSVWRGDLCATIPPMPTRPPLSEALVAMTMSLAFFAAVVAASRFFCGDTYLRLVDTLRAASGCVFGNVLMLTYVRIPARACRSHTVWMPASASTTAVATVRKALVMAHAPIF</sequence>
<dbReference type="EMBL" id="JAELUQ010000014">
    <property type="protein sequence ID" value="KAG7403589.1"/>
    <property type="molecule type" value="Genomic_DNA"/>
</dbReference>
<dbReference type="Proteomes" id="UP000694050">
    <property type="component" value="Unassembled WGS sequence"/>
</dbReference>
<gene>
    <name evidence="2" type="ORF">Forpe1208_v016179</name>
</gene>
<evidence type="ECO:0000313" key="2">
    <source>
        <dbReference type="EMBL" id="KAG7403589.1"/>
    </source>
</evidence>
<keyword evidence="1" id="KW-0812">Transmembrane</keyword>
<organism evidence="2 3">
    <name type="scientific">Fusarium oxysporum f. sp. rapae</name>
    <dbReference type="NCBI Taxonomy" id="485398"/>
    <lineage>
        <taxon>Eukaryota</taxon>
        <taxon>Fungi</taxon>
        <taxon>Dikarya</taxon>
        <taxon>Ascomycota</taxon>
        <taxon>Pezizomycotina</taxon>
        <taxon>Sordariomycetes</taxon>
        <taxon>Hypocreomycetidae</taxon>
        <taxon>Hypocreales</taxon>
        <taxon>Nectriaceae</taxon>
        <taxon>Fusarium</taxon>
        <taxon>Fusarium oxysporum species complex</taxon>
    </lineage>
</organism>
<evidence type="ECO:0000256" key="1">
    <source>
        <dbReference type="SAM" id="Phobius"/>
    </source>
</evidence>